<dbReference type="SUPFAM" id="SSF49503">
    <property type="entry name" value="Cupredoxins"/>
    <property type="match status" value="2"/>
</dbReference>
<gene>
    <name evidence="7" type="ORF">SAMN05216325_10448</name>
</gene>
<keyword evidence="4" id="KW-0812">Transmembrane</keyword>
<dbReference type="OrthoDB" id="9757546at2"/>
<protein>
    <submittedName>
        <fullName evidence="7">Multicopper oxidase</fullName>
    </submittedName>
</protein>
<keyword evidence="2" id="KW-0560">Oxidoreductase</keyword>
<dbReference type="RefSeq" id="WP_090628297.1">
    <property type="nucleotide sequence ID" value="NZ_FOCP01000004.1"/>
</dbReference>
<dbReference type="Gene3D" id="2.60.40.420">
    <property type="entry name" value="Cupredoxins - blue copper proteins"/>
    <property type="match status" value="2"/>
</dbReference>
<proteinExistence type="predicted"/>
<dbReference type="InterPro" id="IPR045087">
    <property type="entry name" value="Cu-oxidase_fam"/>
</dbReference>
<evidence type="ECO:0000313" key="8">
    <source>
        <dbReference type="Proteomes" id="UP000199459"/>
    </source>
</evidence>
<reference evidence="7 8" key="1">
    <citation type="submission" date="2016-10" db="EMBL/GenBank/DDBJ databases">
        <authorList>
            <person name="de Groot N.N."/>
        </authorList>
    </citation>
    <scope>NUCLEOTIDE SEQUENCE [LARGE SCALE GENOMIC DNA]</scope>
    <source>
        <strain evidence="7 8">Nm22</strain>
    </source>
</reference>
<keyword evidence="4" id="KW-1133">Transmembrane helix</keyword>
<evidence type="ECO:0000256" key="4">
    <source>
        <dbReference type="SAM" id="Phobius"/>
    </source>
</evidence>
<keyword evidence="1" id="KW-0479">Metal-binding</keyword>
<feature type="chain" id="PRO_5011514129" evidence="5">
    <location>
        <begin position="24"/>
        <end position="574"/>
    </location>
</feature>
<dbReference type="AlphaFoldDB" id="A0A1H8C7M4"/>
<dbReference type="InterPro" id="IPR011707">
    <property type="entry name" value="Cu-oxidase-like_N"/>
</dbReference>
<evidence type="ECO:0000256" key="2">
    <source>
        <dbReference type="ARBA" id="ARBA00023002"/>
    </source>
</evidence>
<sequence length="574" mass="63492">MPIRNLMAVLAACCIVLPMNVLASLKLPETIKVNPAALNAEPMCDPKISPSWRKAQVIEGVKIEASEICSPDNPHLIAAAVKGTNNISMATLMETGLSPDTIIKTDDIDGDGDPDRIIIKLEVIELNGRTPDFEGVIPTFDIAPGIQPGAWVFAPKTSGMSTENFESIRANSLLRLPSPVIRVEVGDIVQIVLENTHYFPHTIHLHGVDHPFSHHEYGSGKQGNDGVTQTSEINLMPGERRVYEFQPRQAGTMFYHCHVQTHTHLAMGLAGMIIVEENRPNNWLQTLNVGGGHVRHPSVAVKEQYDIEYDLHYHAMDKELTSIIQKYNDPRLIAREMNRRYDLTDSSEDYYTLNGLSFPYTLRESMIVVEPDQKIKLRMLNSGGEFMAVHTHGHKATITHYDGIEQNPAARITRDVFDMAPAQRLDLLLNTTNDGLHSYGAGAWLFHDHREKGITTDGMSEGGSMSMIAYKSYLDDTGLPKVAHGIDLSVFFTKEYYERRLPIWQDLDEAGSLGAPGVRSGIDADTQETVTNLIIGFIIGLLIYTALARKQHIKGAAAAIVSKLKGSKGSKTNE</sequence>
<dbReference type="PANTHER" id="PTHR11709">
    <property type="entry name" value="MULTI-COPPER OXIDASE"/>
    <property type="match status" value="1"/>
</dbReference>
<dbReference type="EMBL" id="FOCP01000004">
    <property type="protein sequence ID" value="SEM90972.1"/>
    <property type="molecule type" value="Genomic_DNA"/>
</dbReference>
<keyword evidence="5" id="KW-0732">Signal</keyword>
<keyword evidence="4" id="KW-0472">Membrane</keyword>
<keyword evidence="3" id="KW-0186">Copper</keyword>
<dbReference type="STRING" id="917.SAMN05216326_102113"/>
<dbReference type="PROSITE" id="PS00080">
    <property type="entry name" value="MULTICOPPER_OXIDASE2"/>
    <property type="match status" value="1"/>
</dbReference>
<dbReference type="Pfam" id="PF07732">
    <property type="entry name" value="Cu-oxidase_3"/>
    <property type="match status" value="1"/>
</dbReference>
<name>A0A1H8C7M4_9PROT</name>
<evidence type="ECO:0000256" key="3">
    <source>
        <dbReference type="ARBA" id="ARBA00023008"/>
    </source>
</evidence>
<dbReference type="PANTHER" id="PTHR11709:SF394">
    <property type="entry name" value="FI03373P-RELATED"/>
    <property type="match status" value="1"/>
</dbReference>
<dbReference type="InterPro" id="IPR002355">
    <property type="entry name" value="Cu_oxidase_Cu_BS"/>
</dbReference>
<feature type="transmembrane region" description="Helical" evidence="4">
    <location>
        <begin position="529"/>
        <end position="547"/>
    </location>
</feature>
<dbReference type="GO" id="GO:0005507">
    <property type="term" value="F:copper ion binding"/>
    <property type="evidence" value="ECO:0007669"/>
    <property type="project" value="InterPro"/>
</dbReference>
<accession>A0A1H8C7M4</accession>
<evidence type="ECO:0000256" key="5">
    <source>
        <dbReference type="SAM" id="SignalP"/>
    </source>
</evidence>
<dbReference type="InterPro" id="IPR008972">
    <property type="entry name" value="Cupredoxin"/>
</dbReference>
<feature type="domain" description="Plastocyanin-like" evidence="6">
    <location>
        <begin position="176"/>
        <end position="278"/>
    </location>
</feature>
<organism evidence="7 8">
    <name type="scientific">Nitrosomonas marina</name>
    <dbReference type="NCBI Taxonomy" id="917"/>
    <lineage>
        <taxon>Bacteria</taxon>
        <taxon>Pseudomonadati</taxon>
        <taxon>Pseudomonadota</taxon>
        <taxon>Betaproteobacteria</taxon>
        <taxon>Nitrosomonadales</taxon>
        <taxon>Nitrosomonadaceae</taxon>
        <taxon>Nitrosomonas</taxon>
    </lineage>
</organism>
<evidence type="ECO:0000259" key="6">
    <source>
        <dbReference type="Pfam" id="PF07732"/>
    </source>
</evidence>
<dbReference type="GO" id="GO:0016491">
    <property type="term" value="F:oxidoreductase activity"/>
    <property type="evidence" value="ECO:0007669"/>
    <property type="project" value="UniProtKB-KW"/>
</dbReference>
<evidence type="ECO:0000313" key="7">
    <source>
        <dbReference type="EMBL" id="SEM90972.1"/>
    </source>
</evidence>
<dbReference type="Proteomes" id="UP000199459">
    <property type="component" value="Unassembled WGS sequence"/>
</dbReference>
<feature type="signal peptide" evidence="5">
    <location>
        <begin position="1"/>
        <end position="23"/>
    </location>
</feature>
<evidence type="ECO:0000256" key="1">
    <source>
        <dbReference type="ARBA" id="ARBA00022723"/>
    </source>
</evidence>